<dbReference type="InterPro" id="IPR018357">
    <property type="entry name" value="Hexapep_transf_CS"/>
</dbReference>
<gene>
    <name evidence="8" type="ORF">SAMN04487996_11391</name>
</gene>
<dbReference type="InterPro" id="IPR011004">
    <property type="entry name" value="Trimer_LpxA-like_sf"/>
</dbReference>
<keyword evidence="4" id="KW-0677">Repeat</keyword>
<evidence type="ECO:0000313" key="9">
    <source>
        <dbReference type="Proteomes" id="UP000198748"/>
    </source>
</evidence>
<dbReference type="SUPFAM" id="SSF51161">
    <property type="entry name" value="Trimeric LpxA-like enzymes"/>
    <property type="match status" value="1"/>
</dbReference>
<evidence type="ECO:0000313" key="8">
    <source>
        <dbReference type="EMBL" id="SDF88386.1"/>
    </source>
</evidence>
<dbReference type="Pfam" id="PF00132">
    <property type="entry name" value="Hexapep"/>
    <property type="match status" value="2"/>
</dbReference>
<name>A0A1G7PQ50_9BACT</name>
<proteinExistence type="inferred from homology"/>
<comment type="similarity">
    <text evidence="1">Belongs to the transferase hexapeptide repeat family.</text>
</comment>
<dbReference type="Proteomes" id="UP000198748">
    <property type="component" value="Unassembled WGS sequence"/>
</dbReference>
<dbReference type="PROSITE" id="PS00101">
    <property type="entry name" value="HEXAPEP_TRANSFERASES"/>
    <property type="match status" value="1"/>
</dbReference>
<dbReference type="InterPro" id="IPR001451">
    <property type="entry name" value="Hexapep"/>
</dbReference>
<evidence type="ECO:0000256" key="1">
    <source>
        <dbReference type="ARBA" id="ARBA00007274"/>
    </source>
</evidence>
<dbReference type="GO" id="GO:0019877">
    <property type="term" value="P:diaminopimelate biosynthetic process"/>
    <property type="evidence" value="ECO:0007669"/>
    <property type="project" value="UniProtKB-KW"/>
</dbReference>
<dbReference type="STRING" id="659014.SAMN04487996_11391"/>
<dbReference type="CDD" id="cd03358">
    <property type="entry name" value="LbH_WxcM_N_like"/>
    <property type="match status" value="1"/>
</dbReference>
<dbReference type="InterPro" id="IPR050179">
    <property type="entry name" value="Trans_hexapeptide_repeat"/>
</dbReference>
<accession>A0A1G7PQ50</accession>
<sequence>MPNAPEMRNCQIGAGAEIEPNVMLGYQYPGWQKPLVIGHRPRIHSGTTIYADTVIGHRFTCGHNVLIRAECEIGDRVVILHGSTLEGRIKIGKGVKIMAHVYIPSRTVIGSMVFIGPGVNILNATLPMREAGIAGAIIGNHVVIGGGATIGPGVTIGDNVFVGAGAVVMQDIPANSLAYGVPAKFRPLPEKFGNRNDSKQIFEGLDLWDNRPADGSWQQEDYPGKLF</sequence>
<organism evidence="8 9">
    <name type="scientific">Dyadobacter soli</name>
    <dbReference type="NCBI Taxonomy" id="659014"/>
    <lineage>
        <taxon>Bacteria</taxon>
        <taxon>Pseudomonadati</taxon>
        <taxon>Bacteroidota</taxon>
        <taxon>Cytophagia</taxon>
        <taxon>Cytophagales</taxon>
        <taxon>Spirosomataceae</taxon>
        <taxon>Dyadobacter</taxon>
    </lineage>
</organism>
<keyword evidence="9" id="KW-1185">Reference proteome</keyword>
<evidence type="ECO:0000256" key="2">
    <source>
        <dbReference type="ARBA" id="ARBA00022605"/>
    </source>
</evidence>
<dbReference type="PANTHER" id="PTHR43300">
    <property type="entry name" value="ACETYLTRANSFERASE"/>
    <property type="match status" value="1"/>
</dbReference>
<dbReference type="GO" id="GO:0009085">
    <property type="term" value="P:lysine biosynthetic process"/>
    <property type="evidence" value="ECO:0007669"/>
    <property type="project" value="UniProtKB-KW"/>
</dbReference>
<dbReference type="PANTHER" id="PTHR43300:SF10">
    <property type="entry name" value="2,3,4,5-TETRAHYDROPYRIDINE-2,6-DICARBOXYLATE N-ACETYLTRANSFERASE"/>
    <property type="match status" value="1"/>
</dbReference>
<dbReference type="EMBL" id="FNAN01000013">
    <property type="protein sequence ID" value="SDF88386.1"/>
    <property type="molecule type" value="Genomic_DNA"/>
</dbReference>
<evidence type="ECO:0000256" key="4">
    <source>
        <dbReference type="ARBA" id="ARBA00022737"/>
    </source>
</evidence>
<keyword evidence="6" id="KW-0457">Lysine biosynthesis</keyword>
<keyword evidence="3 8" id="KW-0808">Transferase</keyword>
<evidence type="ECO:0000256" key="6">
    <source>
        <dbReference type="ARBA" id="ARBA00023154"/>
    </source>
</evidence>
<evidence type="ECO:0000256" key="7">
    <source>
        <dbReference type="ARBA" id="ARBA00023315"/>
    </source>
</evidence>
<evidence type="ECO:0000256" key="3">
    <source>
        <dbReference type="ARBA" id="ARBA00022679"/>
    </source>
</evidence>
<dbReference type="GO" id="GO:0016746">
    <property type="term" value="F:acyltransferase activity"/>
    <property type="evidence" value="ECO:0007669"/>
    <property type="project" value="UniProtKB-KW"/>
</dbReference>
<keyword evidence="2" id="KW-0028">Amino-acid biosynthesis</keyword>
<keyword evidence="5" id="KW-0220">Diaminopimelate biosynthesis</keyword>
<protein>
    <submittedName>
        <fullName evidence="8">Transferase hexapeptide (Six repeat-containing protein)</fullName>
    </submittedName>
</protein>
<dbReference type="AlphaFoldDB" id="A0A1G7PQ50"/>
<evidence type="ECO:0000256" key="5">
    <source>
        <dbReference type="ARBA" id="ARBA00022915"/>
    </source>
</evidence>
<reference evidence="9" key="1">
    <citation type="submission" date="2016-10" db="EMBL/GenBank/DDBJ databases">
        <authorList>
            <person name="Varghese N."/>
            <person name="Submissions S."/>
        </authorList>
    </citation>
    <scope>NUCLEOTIDE SEQUENCE [LARGE SCALE GENOMIC DNA]</scope>
    <source>
        <strain evidence="9">DSM 25329</strain>
    </source>
</reference>
<keyword evidence="7" id="KW-0012">Acyltransferase</keyword>
<dbReference type="Gene3D" id="2.160.10.10">
    <property type="entry name" value="Hexapeptide repeat proteins"/>
    <property type="match status" value="1"/>
</dbReference>